<comment type="similarity">
    <text evidence="1">Belongs to the isochorismatase family.</text>
</comment>
<evidence type="ECO:0000256" key="3">
    <source>
        <dbReference type="ARBA" id="ARBA00022723"/>
    </source>
</evidence>
<evidence type="ECO:0000256" key="5">
    <source>
        <dbReference type="ARBA" id="ARBA00037900"/>
    </source>
</evidence>
<dbReference type="CDD" id="cd00431">
    <property type="entry name" value="cysteine_hydrolases"/>
    <property type="match status" value="1"/>
</dbReference>
<dbReference type="GO" id="GO:0046872">
    <property type="term" value="F:metal ion binding"/>
    <property type="evidence" value="ECO:0007669"/>
    <property type="project" value="UniProtKB-KW"/>
</dbReference>
<gene>
    <name evidence="9" type="ORF">LKD45_17100</name>
</gene>
<evidence type="ECO:0000256" key="7">
    <source>
        <dbReference type="ARBA" id="ARBA00043224"/>
    </source>
</evidence>
<evidence type="ECO:0000256" key="4">
    <source>
        <dbReference type="ARBA" id="ARBA00022801"/>
    </source>
</evidence>
<dbReference type="EC" id="3.5.1.19" evidence="6"/>
<evidence type="ECO:0000256" key="6">
    <source>
        <dbReference type="ARBA" id="ARBA00039017"/>
    </source>
</evidence>
<accession>A0AAE3DPR6</accession>
<dbReference type="SUPFAM" id="SSF52499">
    <property type="entry name" value="Isochorismatase-like hydrolases"/>
    <property type="match status" value="1"/>
</dbReference>
<evidence type="ECO:0000313" key="9">
    <source>
        <dbReference type="EMBL" id="MCC2169374.1"/>
    </source>
</evidence>
<organism evidence="9 10">
    <name type="scientific">Gallintestinimicrobium propionicum</name>
    <dbReference type="NCBI Taxonomy" id="2981770"/>
    <lineage>
        <taxon>Bacteria</taxon>
        <taxon>Bacillati</taxon>
        <taxon>Bacillota</taxon>
        <taxon>Clostridia</taxon>
        <taxon>Lachnospirales</taxon>
        <taxon>Lachnospiraceae</taxon>
        <taxon>Gallintestinimicrobium</taxon>
    </lineage>
</organism>
<dbReference type="Proteomes" id="UP001199355">
    <property type="component" value="Unassembled WGS sequence"/>
</dbReference>
<dbReference type="InterPro" id="IPR000868">
    <property type="entry name" value="Isochorismatase-like_dom"/>
</dbReference>
<keyword evidence="2" id="KW-0662">Pyridine nucleotide biosynthesis</keyword>
<evidence type="ECO:0000256" key="1">
    <source>
        <dbReference type="ARBA" id="ARBA00006336"/>
    </source>
</evidence>
<name>A0AAE3DPR6_9FIRM</name>
<dbReference type="PANTHER" id="PTHR11080">
    <property type="entry name" value="PYRAZINAMIDASE/NICOTINAMIDASE"/>
    <property type="match status" value="1"/>
</dbReference>
<dbReference type="GO" id="GO:0019363">
    <property type="term" value="P:pyridine nucleotide biosynthetic process"/>
    <property type="evidence" value="ECO:0007669"/>
    <property type="project" value="UniProtKB-KW"/>
</dbReference>
<evidence type="ECO:0000256" key="2">
    <source>
        <dbReference type="ARBA" id="ARBA00022642"/>
    </source>
</evidence>
<feature type="domain" description="Isochorismatase-like" evidence="8">
    <location>
        <begin position="3"/>
        <end position="178"/>
    </location>
</feature>
<evidence type="ECO:0000313" key="10">
    <source>
        <dbReference type="Proteomes" id="UP001199355"/>
    </source>
</evidence>
<proteinExistence type="inferred from homology"/>
<protein>
    <recommendedName>
        <fullName evidence="6">nicotinamidase</fullName>
        <ecNumber evidence="6">3.5.1.19</ecNumber>
    </recommendedName>
    <alternativeName>
        <fullName evidence="7">Nicotinamide deamidase</fullName>
    </alternativeName>
</protein>
<keyword evidence="3" id="KW-0479">Metal-binding</keyword>
<reference evidence="9 10" key="1">
    <citation type="submission" date="2021-10" db="EMBL/GenBank/DDBJ databases">
        <title>Anaerobic single-cell dispensing facilitates the cultivation of human gut bacteria.</title>
        <authorList>
            <person name="Afrizal A."/>
        </authorList>
    </citation>
    <scope>NUCLEOTIDE SEQUENCE [LARGE SCALE GENOMIC DNA]</scope>
    <source>
        <strain evidence="9 10">CLA-AA-H244</strain>
    </source>
</reference>
<comment type="caution">
    <text evidence="9">The sequence shown here is derived from an EMBL/GenBank/DDBJ whole genome shotgun (WGS) entry which is preliminary data.</text>
</comment>
<dbReference type="AlphaFoldDB" id="A0AAE3DPR6"/>
<dbReference type="GO" id="GO:0008936">
    <property type="term" value="F:nicotinamidase activity"/>
    <property type="evidence" value="ECO:0007669"/>
    <property type="project" value="UniProtKB-EC"/>
</dbReference>
<evidence type="ECO:0000259" key="8">
    <source>
        <dbReference type="Pfam" id="PF00857"/>
    </source>
</evidence>
<dbReference type="RefSeq" id="WP_118497522.1">
    <property type="nucleotide sequence ID" value="NZ_JAJEQF010000108.1"/>
</dbReference>
<dbReference type="Pfam" id="PF00857">
    <property type="entry name" value="Isochorismatase"/>
    <property type="match status" value="1"/>
</dbReference>
<dbReference type="InterPro" id="IPR052347">
    <property type="entry name" value="Isochorismatase_Nicotinamidase"/>
</dbReference>
<dbReference type="EMBL" id="JAJEQF010000108">
    <property type="protein sequence ID" value="MCC2169374.1"/>
    <property type="molecule type" value="Genomic_DNA"/>
</dbReference>
<dbReference type="InterPro" id="IPR036380">
    <property type="entry name" value="Isochorismatase-like_sf"/>
</dbReference>
<dbReference type="Gene3D" id="3.40.50.850">
    <property type="entry name" value="Isochorismatase-like"/>
    <property type="match status" value="1"/>
</dbReference>
<keyword evidence="10" id="KW-1185">Reference proteome</keyword>
<sequence length="194" mass="21155">MKLLIVVDMQNDFVTGSLGTKEAQAIVENVICKIKETPAEQIYVTQDTHPEQYLQTKEGHHLPVAHCIEGTDGHCLCPAVEQALEEKQVDAGRKIQKPTFGSMELIEKLRSDEKILGDSNLQIELVGLCTGICVLSNAILCKAAFPEADVIVDAAACACVTPASHDTALAAMKLCQIEVEKEGKEPWRNENIES</sequence>
<dbReference type="PANTHER" id="PTHR11080:SF2">
    <property type="entry name" value="LD05707P"/>
    <property type="match status" value="1"/>
</dbReference>
<comment type="pathway">
    <text evidence="5">Cofactor biosynthesis; nicotinate biosynthesis; nicotinate from nicotinamide: step 1/1.</text>
</comment>
<keyword evidence="4 9" id="KW-0378">Hydrolase</keyword>